<comment type="caution">
    <text evidence="1">The sequence shown here is derived from an EMBL/GenBank/DDBJ whole genome shotgun (WGS) entry which is preliminary data.</text>
</comment>
<keyword evidence="2" id="KW-1185">Reference proteome</keyword>
<proteinExistence type="predicted"/>
<name>A0A846QUG2_9FLAO</name>
<sequence length="161" mass="17483">MTKFIKKISFLFLIISTFSCEHERLEPVLTTAEGGGTLTKFIAYTIESVDAGTDIYGRVVFWEDTAGQTLVQVSVYNTVAGEMYPTSIMMGDIGMETSTMLDLYDVSGDSGELSDTKFYAITDTSFYDTVPTMDSHINVYSGTTIVAAGSLGINAEPVESN</sequence>
<evidence type="ECO:0000313" key="2">
    <source>
        <dbReference type="Proteomes" id="UP000590442"/>
    </source>
</evidence>
<accession>A0A846QUG2</accession>
<protein>
    <submittedName>
        <fullName evidence="1">Uncharacterized protein</fullName>
    </submittedName>
</protein>
<dbReference type="EMBL" id="JAATJJ010000001">
    <property type="protein sequence ID" value="NJB71678.1"/>
    <property type="molecule type" value="Genomic_DNA"/>
</dbReference>
<dbReference type="RefSeq" id="WP_167963681.1">
    <property type="nucleotide sequence ID" value="NZ_JAATJJ010000001.1"/>
</dbReference>
<reference evidence="1 2" key="1">
    <citation type="submission" date="2020-03" db="EMBL/GenBank/DDBJ databases">
        <title>Genomic Encyclopedia of Type Strains, Phase IV (KMG-IV): sequencing the most valuable type-strain genomes for metagenomic binning, comparative biology and taxonomic classification.</title>
        <authorList>
            <person name="Goeker M."/>
        </authorList>
    </citation>
    <scope>NUCLEOTIDE SEQUENCE [LARGE SCALE GENOMIC DNA]</scope>
    <source>
        <strain evidence="1 2">DSM 29762</strain>
    </source>
</reference>
<organism evidence="1 2">
    <name type="scientific">Saonia flava</name>
    <dbReference type="NCBI Taxonomy" id="523696"/>
    <lineage>
        <taxon>Bacteria</taxon>
        <taxon>Pseudomonadati</taxon>
        <taxon>Bacteroidota</taxon>
        <taxon>Flavobacteriia</taxon>
        <taxon>Flavobacteriales</taxon>
        <taxon>Flavobacteriaceae</taxon>
        <taxon>Saonia</taxon>
    </lineage>
</organism>
<gene>
    <name evidence="1" type="ORF">GGR42_002140</name>
</gene>
<dbReference type="PROSITE" id="PS51257">
    <property type="entry name" value="PROKAR_LIPOPROTEIN"/>
    <property type="match status" value="1"/>
</dbReference>
<dbReference type="Proteomes" id="UP000590442">
    <property type="component" value="Unassembled WGS sequence"/>
</dbReference>
<evidence type="ECO:0000313" key="1">
    <source>
        <dbReference type="EMBL" id="NJB71678.1"/>
    </source>
</evidence>
<dbReference type="AlphaFoldDB" id="A0A846QUG2"/>